<feature type="coiled-coil region" evidence="9">
    <location>
        <begin position="44"/>
        <end position="78"/>
    </location>
</feature>
<dbReference type="InterPro" id="IPR036935">
    <property type="entry name" value="Ribosomal_bL9_N_sf"/>
</dbReference>
<dbReference type="InterPro" id="IPR020069">
    <property type="entry name" value="Ribosomal_bL9_C"/>
</dbReference>
<proteinExistence type="inferred from homology"/>
<gene>
    <name evidence="8" type="primary">rplI</name>
    <name evidence="12" type="ORF">HNQ80_004907</name>
</gene>
<keyword evidence="6 8" id="KW-0687">Ribonucleoprotein</keyword>
<dbReference type="InterPro" id="IPR036791">
    <property type="entry name" value="Ribosomal_bL9_C_sf"/>
</dbReference>
<protein>
    <recommendedName>
        <fullName evidence="7 8">Large ribosomal subunit protein bL9</fullName>
    </recommendedName>
</protein>
<evidence type="ECO:0000256" key="7">
    <source>
        <dbReference type="ARBA" id="ARBA00035292"/>
    </source>
</evidence>
<dbReference type="SUPFAM" id="SSF55658">
    <property type="entry name" value="L9 N-domain-like"/>
    <property type="match status" value="1"/>
</dbReference>
<evidence type="ECO:0000256" key="9">
    <source>
        <dbReference type="SAM" id="Coils"/>
    </source>
</evidence>
<dbReference type="InterPro" id="IPR020070">
    <property type="entry name" value="Ribosomal_bL9_N"/>
</dbReference>
<dbReference type="Gene3D" id="3.10.430.100">
    <property type="entry name" value="Ribosomal protein L9, C-terminal domain"/>
    <property type="match status" value="1"/>
</dbReference>
<dbReference type="Pfam" id="PF03948">
    <property type="entry name" value="Ribosomal_L9_C"/>
    <property type="match status" value="1"/>
</dbReference>
<dbReference type="FunFam" id="3.40.5.10:FF:000002">
    <property type="entry name" value="50S ribosomal protein L9"/>
    <property type="match status" value="1"/>
</dbReference>
<dbReference type="AlphaFoldDB" id="A0A841L6L4"/>
<evidence type="ECO:0000313" key="13">
    <source>
        <dbReference type="Proteomes" id="UP000579281"/>
    </source>
</evidence>
<keyword evidence="4 8" id="KW-0694">RNA-binding</keyword>
<feature type="domain" description="Large ribosomal subunit protein bL9 C-terminal" evidence="11">
    <location>
        <begin position="63"/>
        <end position="146"/>
    </location>
</feature>
<dbReference type="InterPro" id="IPR009027">
    <property type="entry name" value="Ribosomal_bL9/RNase_H1_N"/>
</dbReference>
<dbReference type="InterPro" id="IPR000244">
    <property type="entry name" value="Ribosomal_bL9"/>
</dbReference>
<dbReference type="RefSeq" id="WP_184313469.1">
    <property type="nucleotide sequence ID" value="NZ_JACHEN010000046.1"/>
</dbReference>
<dbReference type="FunFam" id="3.10.430.100:FF:000002">
    <property type="entry name" value="50S ribosomal protein L9"/>
    <property type="match status" value="1"/>
</dbReference>
<name>A0A841L6L4_9FIRM</name>
<dbReference type="GO" id="GO:0005840">
    <property type="term" value="C:ribosome"/>
    <property type="evidence" value="ECO:0007669"/>
    <property type="project" value="UniProtKB-KW"/>
</dbReference>
<dbReference type="SUPFAM" id="SSF55653">
    <property type="entry name" value="Ribosomal protein L9 C-domain"/>
    <property type="match status" value="1"/>
</dbReference>
<dbReference type="GO" id="GO:0019843">
    <property type="term" value="F:rRNA binding"/>
    <property type="evidence" value="ECO:0007669"/>
    <property type="project" value="UniProtKB-UniRule"/>
</dbReference>
<comment type="similarity">
    <text evidence="2 8">Belongs to the bacterial ribosomal protein bL9 family.</text>
</comment>
<dbReference type="Pfam" id="PF01281">
    <property type="entry name" value="Ribosomal_L9_N"/>
    <property type="match status" value="1"/>
</dbReference>
<organism evidence="12 13">
    <name type="scientific">Anaerosolibacter carboniphilus</name>
    <dbReference type="NCBI Taxonomy" id="1417629"/>
    <lineage>
        <taxon>Bacteria</taxon>
        <taxon>Bacillati</taxon>
        <taxon>Bacillota</taxon>
        <taxon>Clostridia</taxon>
        <taxon>Peptostreptococcales</taxon>
        <taxon>Thermotaleaceae</taxon>
        <taxon>Anaerosolibacter</taxon>
    </lineage>
</organism>
<evidence type="ECO:0000256" key="5">
    <source>
        <dbReference type="ARBA" id="ARBA00022980"/>
    </source>
</evidence>
<dbReference type="EMBL" id="JACHEN010000046">
    <property type="protein sequence ID" value="MBB6218732.1"/>
    <property type="molecule type" value="Genomic_DNA"/>
</dbReference>
<keyword evidence="5 8" id="KW-0689">Ribosomal protein</keyword>
<keyword evidence="13" id="KW-1185">Reference proteome</keyword>
<dbReference type="Proteomes" id="UP000579281">
    <property type="component" value="Unassembled WGS sequence"/>
</dbReference>
<evidence type="ECO:0000256" key="1">
    <source>
        <dbReference type="ARBA" id="ARBA00003058"/>
    </source>
</evidence>
<comment type="caution">
    <text evidence="12">The sequence shown here is derived from an EMBL/GenBank/DDBJ whole genome shotgun (WGS) entry which is preliminary data.</text>
</comment>
<dbReference type="GO" id="GO:0003735">
    <property type="term" value="F:structural constituent of ribosome"/>
    <property type="evidence" value="ECO:0007669"/>
    <property type="project" value="InterPro"/>
</dbReference>
<evidence type="ECO:0000259" key="11">
    <source>
        <dbReference type="Pfam" id="PF03948"/>
    </source>
</evidence>
<evidence type="ECO:0000256" key="4">
    <source>
        <dbReference type="ARBA" id="ARBA00022884"/>
    </source>
</evidence>
<evidence type="ECO:0000256" key="2">
    <source>
        <dbReference type="ARBA" id="ARBA00010605"/>
    </source>
</evidence>
<dbReference type="Gene3D" id="3.40.5.10">
    <property type="entry name" value="Ribosomal protein L9, N-terminal domain"/>
    <property type="match status" value="1"/>
</dbReference>
<dbReference type="GO" id="GO:1990904">
    <property type="term" value="C:ribonucleoprotein complex"/>
    <property type="evidence" value="ECO:0007669"/>
    <property type="project" value="UniProtKB-KW"/>
</dbReference>
<dbReference type="HAMAP" id="MF_00503">
    <property type="entry name" value="Ribosomal_bL9"/>
    <property type="match status" value="1"/>
</dbReference>
<evidence type="ECO:0000256" key="3">
    <source>
        <dbReference type="ARBA" id="ARBA00022730"/>
    </source>
</evidence>
<reference evidence="12 13" key="1">
    <citation type="submission" date="2020-08" db="EMBL/GenBank/DDBJ databases">
        <title>Genomic Encyclopedia of Type Strains, Phase IV (KMG-IV): sequencing the most valuable type-strain genomes for metagenomic binning, comparative biology and taxonomic classification.</title>
        <authorList>
            <person name="Goeker M."/>
        </authorList>
    </citation>
    <scope>NUCLEOTIDE SEQUENCE [LARGE SCALE GENOMIC DNA]</scope>
    <source>
        <strain evidence="12 13">DSM 103526</strain>
    </source>
</reference>
<comment type="function">
    <text evidence="1 8">Binds to the 23S rRNA.</text>
</comment>
<dbReference type="NCBIfam" id="TIGR00158">
    <property type="entry name" value="L9"/>
    <property type="match status" value="1"/>
</dbReference>
<evidence type="ECO:0000256" key="6">
    <source>
        <dbReference type="ARBA" id="ARBA00023274"/>
    </source>
</evidence>
<evidence type="ECO:0000259" key="10">
    <source>
        <dbReference type="Pfam" id="PF01281"/>
    </source>
</evidence>
<sequence>MKVILLKDVKGMGKVGDVINASDGHARNYLIPRGLAKEATEGGMKVLEKQKAAEERKKQEELAEAKALADKISQLTVKLKGKAGDGGRLFGSITSKDIAEALEKQHKIKIDKRKMHLDNPIRELGAVFVEIKVYPEVTAKLKVEVAAE</sequence>
<dbReference type="InterPro" id="IPR020594">
    <property type="entry name" value="Ribosomal_bL9_bac/chp"/>
</dbReference>
<evidence type="ECO:0000313" key="12">
    <source>
        <dbReference type="EMBL" id="MBB6218732.1"/>
    </source>
</evidence>
<evidence type="ECO:0000256" key="8">
    <source>
        <dbReference type="HAMAP-Rule" id="MF_00503"/>
    </source>
</evidence>
<accession>A0A841L6L4</accession>
<keyword evidence="3 8" id="KW-0699">rRNA-binding</keyword>
<keyword evidence="9" id="KW-0175">Coiled coil</keyword>
<dbReference type="PANTHER" id="PTHR21368">
    <property type="entry name" value="50S RIBOSOMAL PROTEIN L9"/>
    <property type="match status" value="1"/>
</dbReference>
<dbReference type="GO" id="GO:0006412">
    <property type="term" value="P:translation"/>
    <property type="evidence" value="ECO:0007669"/>
    <property type="project" value="UniProtKB-UniRule"/>
</dbReference>
<feature type="domain" description="Ribosomal protein L9" evidence="10">
    <location>
        <begin position="1"/>
        <end position="46"/>
    </location>
</feature>